<accession>A0A0E0EX95</accession>
<organism evidence="8">
    <name type="scientific">Oryza meridionalis</name>
    <dbReference type="NCBI Taxonomy" id="40149"/>
    <lineage>
        <taxon>Eukaryota</taxon>
        <taxon>Viridiplantae</taxon>
        <taxon>Streptophyta</taxon>
        <taxon>Embryophyta</taxon>
        <taxon>Tracheophyta</taxon>
        <taxon>Spermatophyta</taxon>
        <taxon>Magnoliopsida</taxon>
        <taxon>Liliopsida</taxon>
        <taxon>Poales</taxon>
        <taxon>Poaceae</taxon>
        <taxon>BOP clade</taxon>
        <taxon>Oryzoideae</taxon>
        <taxon>Oryzeae</taxon>
        <taxon>Oryzinae</taxon>
        <taxon>Oryza</taxon>
    </lineage>
</organism>
<dbReference type="InterPro" id="IPR050913">
    <property type="entry name" value="AP2/ERF_ERF"/>
</dbReference>
<feature type="compositionally biased region" description="Low complexity" evidence="6">
    <location>
        <begin position="189"/>
        <end position="221"/>
    </location>
</feature>
<dbReference type="GO" id="GO:0005634">
    <property type="term" value="C:nucleus"/>
    <property type="evidence" value="ECO:0007669"/>
    <property type="project" value="UniProtKB-SubCell"/>
</dbReference>
<feature type="compositionally biased region" description="Acidic residues" evidence="6">
    <location>
        <begin position="30"/>
        <end position="70"/>
    </location>
</feature>
<protein>
    <recommendedName>
        <fullName evidence="7">AP2/ERF domain-containing protein</fullName>
    </recommendedName>
</protein>
<dbReference type="PANTHER" id="PTHR31194:SF140">
    <property type="entry name" value="ETHYLENE-RESPONSIVE TRANSCRIPTION FACTOR CRF2"/>
    <property type="match status" value="1"/>
</dbReference>
<reference evidence="8" key="1">
    <citation type="submission" date="2015-04" db="UniProtKB">
        <authorList>
            <consortium name="EnsemblPlants"/>
        </authorList>
    </citation>
    <scope>IDENTIFICATION</scope>
</reference>
<reference evidence="8" key="2">
    <citation type="submission" date="2018-05" db="EMBL/GenBank/DDBJ databases">
        <title>OmerRS3 (Oryza meridionalis Reference Sequence Version 3).</title>
        <authorList>
            <person name="Zhang J."/>
            <person name="Kudrna D."/>
            <person name="Lee S."/>
            <person name="Talag J."/>
            <person name="Welchert J."/>
            <person name="Wing R.A."/>
        </authorList>
    </citation>
    <scope>NUCLEOTIDE SEQUENCE [LARGE SCALE GENOMIC DNA]</scope>
    <source>
        <strain evidence="8">cv. OR44</strain>
    </source>
</reference>
<dbReference type="GO" id="GO:0003677">
    <property type="term" value="F:DNA binding"/>
    <property type="evidence" value="ECO:0007669"/>
    <property type="project" value="UniProtKB-KW"/>
</dbReference>
<dbReference type="AlphaFoldDB" id="A0A0E0EX95"/>
<dbReference type="GO" id="GO:0003700">
    <property type="term" value="F:DNA-binding transcription factor activity"/>
    <property type="evidence" value="ECO:0007669"/>
    <property type="project" value="InterPro"/>
</dbReference>
<dbReference type="Gene3D" id="3.30.730.10">
    <property type="entry name" value="AP2/ERF domain"/>
    <property type="match status" value="1"/>
</dbReference>
<keyword evidence="4" id="KW-0804">Transcription</keyword>
<dbReference type="InterPro" id="IPR001471">
    <property type="entry name" value="AP2/ERF_dom"/>
</dbReference>
<feature type="domain" description="AP2/ERF" evidence="7">
    <location>
        <begin position="111"/>
        <end position="168"/>
    </location>
</feature>
<dbReference type="InterPro" id="IPR036955">
    <property type="entry name" value="AP2/ERF_dom_sf"/>
</dbReference>
<dbReference type="PRINTS" id="PR00367">
    <property type="entry name" value="ETHRSPELEMNT"/>
</dbReference>
<evidence type="ECO:0000313" key="8">
    <source>
        <dbReference type="EnsemblPlants" id="OMERI10G05820.1"/>
    </source>
</evidence>
<dbReference type="Proteomes" id="UP000008021">
    <property type="component" value="Chromosome 10"/>
</dbReference>
<evidence type="ECO:0000256" key="6">
    <source>
        <dbReference type="SAM" id="MobiDB-lite"/>
    </source>
</evidence>
<dbReference type="HOGENOM" id="CLU_054468_1_0_1"/>
<evidence type="ECO:0000256" key="5">
    <source>
        <dbReference type="ARBA" id="ARBA00023242"/>
    </source>
</evidence>
<dbReference type="InterPro" id="IPR016177">
    <property type="entry name" value="DNA-bd_dom_sf"/>
</dbReference>
<feature type="region of interest" description="Disordered" evidence="6">
    <location>
        <begin position="1"/>
        <end position="113"/>
    </location>
</feature>
<feature type="region of interest" description="Disordered" evidence="6">
    <location>
        <begin position="160"/>
        <end position="247"/>
    </location>
</feature>
<dbReference type="Pfam" id="PF00847">
    <property type="entry name" value="AP2"/>
    <property type="match status" value="1"/>
</dbReference>
<feature type="compositionally biased region" description="Basic residues" evidence="6">
    <location>
        <begin position="176"/>
        <end position="188"/>
    </location>
</feature>
<evidence type="ECO:0000256" key="1">
    <source>
        <dbReference type="ARBA" id="ARBA00004123"/>
    </source>
</evidence>
<proteinExistence type="predicted"/>
<dbReference type="CDD" id="cd00018">
    <property type="entry name" value="AP2"/>
    <property type="match status" value="1"/>
</dbReference>
<sequence length="312" mass="32818">MCGGAILADLIPAPRSGAQTNKNKRRRISDDEDFEAAFEEFDAGDDDDSDSDSEEVDEYDVVNDDDDSEDGVVVLPPPFGDKRMCPVIPHGGGRGSGMAARRRGDGGGARRFRGVRKRPWGKWAAEIRDPVRGVRVWLGTFPTAESAARAYDAAARRLRGAKAKPNFPSAPPPSAAHRRKKRRARAHAATRSPSSPSATTSEVTATSASASSNTPTPALAAFVGEPGHGGAKSMPSPPATASAVASENVDDPEVFDPYDIHGGLASYFAGGAYESLESLFAHGGDSAAVDQAASDHWPAGLWSFADDGSFCF</sequence>
<keyword evidence="2" id="KW-0805">Transcription regulation</keyword>
<evidence type="ECO:0000313" key="9">
    <source>
        <dbReference type="Proteomes" id="UP000008021"/>
    </source>
</evidence>
<dbReference type="Gramene" id="OMERI10G05820.1">
    <property type="protein sequence ID" value="OMERI10G05820.1"/>
    <property type="gene ID" value="OMERI10G05820"/>
</dbReference>
<keyword evidence="3" id="KW-0238">DNA-binding</keyword>
<dbReference type="SUPFAM" id="SSF54171">
    <property type="entry name" value="DNA-binding domain"/>
    <property type="match status" value="1"/>
</dbReference>
<dbReference type="eggNOG" id="ENOG502QV26">
    <property type="taxonomic scope" value="Eukaryota"/>
</dbReference>
<name>A0A0E0EX95_9ORYZ</name>
<dbReference type="EnsemblPlants" id="OMERI10G05820.1">
    <property type="protein sequence ID" value="OMERI10G05820.1"/>
    <property type="gene ID" value="OMERI10G05820"/>
</dbReference>
<comment type="subcellular location">
    <subcellularLocation>
        <location evidence="1">Nucleus</location>
    </subcellularLocation>
</comment>
<keyword evidence="5" id="KW-0539">Nucleus</keyword>
<feature type="compositionally biased region" description="Low complexity" evidence="6">
    <location>
        <begin position="231"/>
        <end position="246"/>
    </location>
</feature>
<dbReference type="SMART" id="SM00380">
    <property type="entry name" value="AP2"/>
    <property type="match status" value="1"/>
</dbReference>
<evidence type="ECO:0000256" key="3">
    <source>
        <dbReference type="ARBA" id="ARBA00023125"/>
    </source>
</evidence>
<evidence type="ECO:0000256" key="2">
    <source>
        <dbReference type="ARBA" id="ARBA00023015"/>
    </source>
</evidence>
<dbReference type="PROSITE" id="PS51032">
    <property type="entry name" value="AP2_ERF"/>
    <property type="match status" value="1"/>
</dbReference>
<evidence type="ECO:0000259" key="7">
    <source>
        <dbReference type="PROSITE" id="PS51032"/>
    </source>
</evidence>
<keyword evidence="9" id="KW-1185">Reference proteome</keyword>
<dbReference type="FunFam" id="3.30.730.10:FF:000001">
    <property type="entry name" value="Ethylene-responsive transcription factor 2"/>
    <property type="match status" value="1"/>
</dbReference>
<dbReference type="STRING" id="40149.A0A0E0EX95"/>
<evidence type="ECO:0000256" key="4">
    <source>
        <dbReference type="ARBA" id="ARBA00023163"/>
    </source>
</evidence>
<dbReference type="PANTHER" id="PTHR31194">
    <property type="entry name" value="SHN SHINE , DNA BINDING / TRANSCRIPTION FACTOR"/>
    <property type="match status" value="1"/>
</dbReference>